<dbReference type="EMBL" id="JACIEK010000009">
    <property type="protein sequence ID" value="MBB3999262.1"/>
    <property type="molecule type" value="Genomic_DNA"/>
</dbReference>
<feature type="compositionally biased region" description="Basic residues" evidence="1">
    <location>
        <begin position="79"/>
        <end position="101"/>
    </location>
</feature>
<reference evidence="2 3" key="1">
    <citation type="submission" date="2020-08" db="EMBL/GenBank/DDBJ databases">
        <title>Genomic Encyclopedia of Type Strains, Phase IV (KMG-IV): sequencing the most valuable type-strain genomes for metagenomic binning, comparative biology and taxonomic classification.</title>
        <authorList>
            <person name="Goeker M."/>
        </authorList>
    </citation>
    <scope>NUCLEOTIDE SEQUENCE [LARGE SCALE GENOMIC DNA]</scope>
    <source>
        <strain evidence="2 3">DSM 102238</strain>
    </source>
</reference>
<dbReference type="Proteomes" id="UP000542776">
    <property type="component" value="Unassembled WGS sequence"/>
</dbReference>
<organism evidence="2 3">
    <name type="scientific">Aureimonas pseudogalii</name>
    <dbReference type="NCBI Taxonomy" id="1744844"/>
    <lineage>
        <taxon>Bacteria</taxon>
        <taxon>Pseudomonadati</taxon>
        <taxon>Pseudomonadota</taxon>
        <taxon>Alphaproteobacteria</taxon>
        <taxon>Hyphomicrobiales</taxon>
        <taxon>Aurantimonadaceae</taxon>
        <taxon>Aureimonas</taxon>
    </lineage>
</organism>
<name>A0A7W6H631_9HYPH</name>
<gene>
    <name evidence="2" type="ORF">GGR04_003131</name>
</gene>
<accession>A0A7W6H631</accession>
<proteinExistence type="predicted"/>
<comment type="caution">
    <text evidence="2">The sequence shown here is derived from an EMBL/GenBank/DDBJ whole genome shotgun (WGS) entry which is preliminary data.</text>
</comment>
<keyword evidence="3" id="KW-1185">Reference proteome</keyword>
<feature type="compositionally biased region" description="Polar residues" evidence="1">
    <location>
        <begin position="63"/>
        <end position="72"/>
    </location>
</feature>
<evidence type="ECO:0000313" key="3">
    <source>
        <dbReference type="Proteomes" id="UP000542776"/>
    </source>
</evidence>
<feature type="region of interest" description="Disordered" evidence="1">
    <location>
        <begin position="1"/>
        <end position="136"/>
    </location>
</feature>
<sequence length="291" mass="31681">MVATRRRCLDGRTTSLEQGSSPRTAIDPATPVVLKPPSLRRRPLQTPTPGSLRRNAASSSASTLDTQASGTTRIDKGSVRARRPAGPSRRRGFRAGRRRARTGACKACSSRLRSPSAGRTGGDAIPSTKLRSEATPVQHRIRGASRVGTKFGFSLSILEGRALAGVVTSVSSADPSSWSRCRHHRLRWSSSGARRRTPKLRVTRFTGRQHVTIPRLDSGVRRRTLVAAPAKKDVGSDAPPLRLHSSFLARVVGSSAGGCHHQLVVVRNFRGRWFVDEATIFRQLFINDTKT</sequence>
<evidence type="ECO:0000313" key="2">
    <source>
        <dbReference type="EMBL" id="MBB3999262.1"/>
    </source>
</evidence>
<protein>
    <submittedName>
        <fullName evidence="2">Uncharacterized protein</fullName>
    </submittedName>
</protein>
<evidence type="ECO:0000256" key="1">
    <source>
        <dbReference type="SAM" id="MobiDB-lite"/>
    </source>
</evidence>
<dbReference type="AlphaFoldDB" id="A0A7W6H631"/>
<feature type="compositionally biased region" description="Polar residues" evidence="1">
    <location>
        <begin position="12"/>
        <end position="23"/>
    </location>
</feature>